<dbReference type="GO" id="GO:1990904">
    <property type="term" value="C:ribonucleoprotein complex"/>
    <property type="evidence" value="ECO:0007669"/>
    <property type="project" value="UniProtKB-KW"/>
</dbReference>
<dbReference type="InterPro" id="IPR038657">
    <property type="entry name" value="Ribosomal_bL19_sf"/>
</dbReference>
<evidence type="ECO:0000256" key="3">
    <source>
        <dbReference type="ARBA" id="ARBA00023274"/>
    </source>
</evidence>
<evidence type="ECO:0000313" key="5">
    <source>
        <dbReference type="EMBL" id="KKQ75316.1"/>
    </source>
</evidence>
<sequence>MLEEFLDLNYNNSLMITQTDFRTGDNVKVYTKIREGEKTRTQIFQGTVLSIKGRGENKSFKVLKNVGDVQVERIWHVGNPGSKRSW</sequence>
<comment type="similarity">
    <text evidence="1 4">Belongs to the bacterial ribosomal protein bL19 family.</text>
</comment>
<dbReference type="AlphaFoldDB" id="A0A0G0NDY4"/>
<dbReference type="SUPFAM" id="SSF50104">
    <property type="entry name" value="Translation proteins SH3-like domain"/>
    <property type="match status" value="1"/>
</dbReference>
<dbReference type="Proteomes" id="UP000034181">
    <property type="component" value="Unassembled WGS sequence"/>
</dbReference>
<dbReference type="PRINTS" id="PR00061">
    <property type="entry name" value="RIBOSOMALL19"/>
</dbReference>
<dbReference type="GO" id="GO:0005840">
    <property type="term" value="C:ribosome"/>
    <property type="evidence" value="ECO:0007669"/>
    <property type="project" value="UniProtKB-KW"/>
</dbReference>
<proteinExistence type="inferred from homology"/>
<comment type="caution">
    <text evidence="5">The sequence shown here is derived from an EMBL/GenBank/DDBJ whole genome shotgun (WGS) entry which is preliminary data.</text>
</comment>
<comment type="function">
    <text evidence="4">This protein is located at the 30S-50S ribosomal subunit interface and may play a role in the structure and function of the aminoacyl-tRNA binding site.</text>
</comment>
<dbReference type="EMBL" id="LBUZ01000013">
    <property type="protein sequence ID" value="KKQ75316.1"/>
    <property type="molecule type" value="Genomic_DNA"/>
</dbReference>
<evidence type="ECO:0000256" key="4">
    <source>
        <dbReference type="RuleBase" id="RU000559"/>
    </source>
</evidence>
<evidence type="ECO:0000256" key="2">
    <source>
        <dbReference type="ARBA" id="ARBA00022980"/>
    </source>
</evidence>
<organism evidence="5 6">
    <name type="scientific">Candidatus Woesebacteria bacterium GW2011_GWB1_38_5b</name>
    <dbReference type="NCBI Taxonomy" id="1618569"/>
    <lineage>
        <taxon>Bacteria</taxon>
        <taxon>Candidatus Woeseibacteriota</taxon>
    </lineage>
</organism>
<gene>
    <name evidence="5" type="ORF">US96_C0013G0010</name>
</gene>
<evidence type="ECO:0000313" key="6">
    <source>
        <dbReference type="Proteomes" id="UP000034181"/>
    </source>
</evidence>
<evidence type="ECO:0000256" key="1">
    <source>
        <dbReference type="ARBA" id="ARBA00005781"/>
    </source>
</evidence>
<dbReference type="GO" id="GO:0003735">
    <property type="term" value="F:structural constituent of ribosome"/>
    <property type="evidence" value="ECO:0007669"/>
    <property type="project" value="InterPro"/>
</dbReference>
<dbReference type="InterPro" id="IPR008991">
    <property type="entry name" value="Translation_prot_SH3-like_sf"/>
</dbReference>
<protein>
    <recommendedName>
        <fullName evidence="4">50S ribosomal protein L19</fullName>
    </recommendedName>
</protein>
<dbReference type="Gene3D" id="2.30.30.790">
    <property type="match status" value="1"/>
</dbReference>
<keyword evidence="3 4" id="KW-0687">Ribonucleoprotein</keyword>
<reference evidence="5 6" key="1">
    <citation type="journal article" date="2015" name="Nature">
        <title>rRNA introns, odd ribosomes, and small enigmatic genomes across a large radiation of phyla.</title>
        <authorList>
            <person name="Brown C.T."/>
            <person name="Hug L.A."/>
            <person name="Thomas B.C."/>
            <person name="Sharon I."/>
            <person name="Castelle C.J."/>
            <person name="Singh A."/>
            <person name="Wilkins M.J."/>
            <person name="Williams K.H."/>
            <person name="Banfield J.F."/>
        </authorList>
    </citation>
    <scope>NUCLEOTIDE SEQUENCE [LARGE SCALE GENOMIC DNA]</scope>
</reference>
<keyword evidence="2 5" id="KW-0689">Ribosomal protein</keyword>
<accession>A0A0G0NDY4</accession>
<dbReference type="GO" id="GO:0006412">
    <property type="term" value="P:translation"/>
    <property type="evidence" value="ECO:0007669"/>
    <property type="project" value="InterPro"/>
</dbReference>
<dbReference type="InterPro" id="IPR001857">
    <property type="entry name" value="Ribosomal_bL19"/>
</dbReference>
<dbReference type="Pfam" id="PF01245">
    <property type="entry name" value="Ribosomal_L19"/>
    <property type="match status" value="1"/>
</dbReference>
<name>A0A0G0NDY4_9BACT</name>